<keyword evidence="3" id="KW-1185">Reference proteome</keyword>
<organism evidence="2 3">
    <name type="scientific">Paenibacillus antri</name>
    <dbReference type="NCBI Taxonomy" id="2582848"/>
    <lineage>
        <taxon>Bacteria</taxon>
        <taxon>Bacillati</taxon>
        <taxon>Bacillota</taxon>
        <taxon>Bacilli</taxon>
        <taxon>Bacillales</taxon>
        <taxon>Paenibacillaceae</taxon>
        <taxon>Paenibacillus</taxon>
    </lineage>
</organism>
<dbReference type="Pfam" id="PF01844">
    <property type="entry name" value="HNH"/>
    <property type="match status" value="1"/>
</dbReference>
<evidence type="ECO:0000313" key="2">
    <source>
        <dbReference type="EMBL" id="TLS53937.1"/>
    </source>
</evidence>
<feature type="domain" description="HNH" evidence="1">
    <location>
        <begin position="175"/>
        <end position="230"/>
    </location>
</feature>
<gene>
    <name evidence="2" type="ORF">FE782_00870</name>
</gene>
<evidence type="ECO:0000313" key="3">
    <source>
        <dbReference type="Proteomes" id="UP000309676"/>
    </source>
</evidence>
<dbReference type="CDD" id="cd00085">
    <property type="entry name" value="HNHc"/>
    <property type="match status" value="1"/>
</dbReference>
<comment type="caution">
    <text evidence="2">The sequence shown here is derived from an EMBL/GenBank/DDBJ whole genome shotgun (WGS) entry which is preliminary data.</text>
</comment>
<dbReference type="EMBL" id="VCIW01000001">
    <property type="protein sequence ID" value="TLS53937.1"/>
    <property type="molecule type" value="Genomic_DNA"/>
</dbReference>
<dbReference type="GO" id="GO:0008270">
    <property type="term" value="F:zinc ion binding"/>
    <property type="evidence" value="ECO:0007669"/>
    <property type="project" value="InterPro"/>
</dbReference>
<dbReference type="Proteomes" id="UP000309676">
    <property type="component" value="Unassembled WGS sequence"/>
</dbReference>
<evidence type="ECO:0000259" key="1">
    <source>
        <dbReference type="Pfam" id="PF01844"/>
    </source>
</evidence>
<dbReference type="GO" id="GO:0004519">
    <property type="term" value="F:endonuclease activity"/>
    <property type="evidence" value="ECO:0007669"/>
    <property type="project" value="InterPro"/>
</dbReference>
<proteinExistence type="predicted"/>
<dbReference type="GO" id="GO:0003676">
    <property type="term" value="F:nucleic acid binding"/>
    <property type="evidence" value="ECO:0007669"/>
    <property type="project" value="InterPro"/>
</dbReference>
<dbReference type="Gene3D" id="1.10.30.50">
    <property type="match status" value="1"/>
</dbReference>
<sequence>MKHMAGSVLIDKYGSNEQLQEKVIRFINDHDFSEQLLESYPQKVRKIVNFAYQTNSGILLNPHEMARLFKVNTEGCHSNDYINLFSGCYGIPVYVTTPSNRFLFVCRDVIHNGMAVFLNSNVSPTPDKPITGNAPANPNIEELLKEGEAKYKKVVQYERNPKNRQKAIEMHGMTCKACGFNFFEKYGKHGAGYIEVHHVVPLHQYRESTPIDPSKDLTVLCSNCHRMIHRYKLHYLSVEELIRIIDSQKWNSKKTSI</sequence>
<dbReference type="AlphaFoldDB" id="A0A5R9GBU7"/>
<accession>A0A5R9GBU7</accession>
<reference evidence="2 3" key="1">
    <citation type="submission" date="2019-05" db="EMBL/GenBank/DDBJ databases">
        <authorList>
            <person name="Narsing Rao M.P."/>
            <person name="Li W.J."/>
        </authorList>
    </citation>
    <scope>NUCLEOTIDE SEQUENCE [LARGE SCALE GENOMIC DNA]</scope>
    <source>
        <strain evidence="2 3">SYSU_K30003</strain>
    </source>
</reference>
<name>A0A5R9GBU7_9BACL</name>
<dbReference type="InterPro" id="IPR003615">
    <property type="entry name" value="HNH_nuc"/>
</dbReference>
<dbReference type="InterPro" id="IPR002711">
    <property type="entry name" value="HNH"/>
</dbReference>
<protein>
    <recommendedName>
        <fullName evidence="1">HNH domain-containing protein</fullName>
    </recommendedName>
</protein>